<proteinExistence type="predicted"/>
<name>A0A381WET8_9ZZZZ</name>
<gene>
    <name evidence="1" type="ORF">METZ01_LOCUS103331</name>
</gene>
<accession>A0A381WET8</accession>
<organism evidence="1">
    <name type="scientific">marine metagenome</name>
    <dbReference type="NCBI Taxonomy" id="408172"/>
    <lineage>
        <taxon>unclassified sequences</taxon>
        <taxon>metagenomes</taxon>
        <taxon>ecological metagenomes</taxon>
    </lineage>
</organism>
<sequence length="27" mass="3268">MNKIYYENLNDAIERNKPNISKTKRTL</sequence>
<protein>
    <submittedName>
        <fullName evidence="1">Uncharacterized protein</fullName>
    </submittedName>
</protein>
<feature type="non-terminal residue" evidence="1">
    <location>
        <position position="27"/>
    </location>
</feature>
<evidence type="ECO:0000313" key="1">
    <source>
        <dbReference type="EMBL" id="SVA50477.1"/>
    </source>
</evidence>
<reference evidence="1" key="1">
    <citation type="submission" date="2018-05" db="EMBL/GenBank/DDBJ databases">
        <authorList>
            <person name="Lanie J.A."/>
            <person name="Ng W.-L."/>
            <person name="Kazmierczak K.M."/>
            <person name="Andrzejewski T.M."/>
            <person name="Davidsen T.M."/>
            <person name="Wayne K.J."/>
            <person name="Tettelin H."/>
            <person name="Glass J.I."/>
            <person name="Rusch D."/>
            <person name="Podicherti R."/>
            <person name="Tsui H.-C.T."/>
            <person name="Winkler M.E."/>
        </authorList>
    </citation>
    <scope>NUCLEOTIDE SEQUENCE</scope>
</reference>
<dbReference type="AlphaFoldDB" id="A0A381WET8"/>
<dbReference type="EMBL" id="UINC01011436">
    <property type="protein sequence ID" value="SVA50477.1"/>
    <property type="molecule type" value="Genomic_DNA"/>
</dbReference>